<protein>
    <submittedName>
        <fullName evidence="1">Uncharacterized protein</fullName>
    </submittedName>
</protein>
<evidence type="ECO:0000313" key="1">
    <source>
        <dbReference type="EMBL" id="SBW85155.1"/>
    </source>
</evidence>
<gene>
    <name evidence="1" type="ORF">PVE_P0112</name>
</gene>
<name>A0A1D3KA89_PSEVE</name>
<proteinExistence type="predicted"/>
<dbReference type="Proteomes" id="UP000245431">
    <property type="component" value="Plasmid PVE_plasmid"/>
</dbReference>
<organism evidence="1 2">
    <name type="scientific">Pseudomonas veronii 1YdBTEX2</name>
    <dbReference type="NCBI Taxonomy" id="1295141"/>
    <lineage>
        <taxon>Bacteria</taxon>
        <taxon>Pseudomonadati</taxon>
        <taxon>Pseudomonadota</taxon>
        <taxon>Gammaproteobacteria</taxon>
        <taxon>Pseudomonadales</taxon>
        <taxon>Pseudomonadaceae</taxon>
        <taxon>Pseudomonas</taxon>
    </lineage>
</organism>
<accession>A0A1D3KA89</accession>
<reference evidence="2" key="1">
    <citation type="submission" date="2016-07" db="EMBL/GenBank/DDBJ databases">
        <authorList>
            <person name="Florea S."/>
            <person name="Webb J.S."/>
            <person name="Jaromczyk J."/>
            <person name="Schardl C.L."/>
        </authorList>
    </citation>
    <scope>NUCLEOTIDE SEQUENCE [LARGE SCALE GENOMIC DNA]</scope>
    <source>
        <strain evidence="2">1YdBTEX2</strain>
        <plasmid evidence="2">Plasmid pve_Plasmid</plasmid>
    </source>
</reference>
<keyword evidence="1" id="KW-0614">Plasmid</keyword>
<dbReference type="EMBL" id="LT599585">
    <property type="protein sequence ID" value="SBW85155.1"/>
    <property type="molecule type" value="Genomic_DNA"/>
</dbReference>
<sequence length="56" mass="6354">MADEYVNARTVFPPLLDLLAPKLSIELCPMFFVQRIDIKAFALSTTEEKVLDQVRG</sequence>
<dbReference type="AlphaFoldDB" id="A0A1D3KA89"/>
<geneLocation type="plasmid" evidence="2">
    <name>pve_Plasmid</name>
</geneLocation>
<evidence type="ECO:0000313" key="2">
    <source>
        <dbReference type="Proteomes" id="UP000245431"/>
    </source>
</evidence>